<protein>
    <recommendedName>
        <fullName evidence="4">FAD-binding PCMH-type domain-containing protein</fullName>
    </recommendedName>
</protein>
<dbReference type="Proteomes" id="UP001056012">
    <property type="component" value="Chromosome 4"/>
</dbReference>
<name>A0A9Q9DSF8_CURCL</name>
<dbReference type="InterPro" id="IPR012951">
    <property type="entry name" value="BBE"/>
</dbReference>
<feature type="domain" description="FAD-binding PCMH-type" evidence="4">
    <location>
        <begin position="110"/>
        <end position="289"/>
    </location>
</feature>
<gene>
    <name evidence="5" type="ORF">yc1106_05867</name>
</gene>
<keyword evidence="3" id="KW-0732">Signal</keyword>
<comment type="similarity">
    <text evidence="1">Belongs to the oxygen-dependent FAD-linked oxidoreductase family.</text>
</comment>
<dbReference type="InterPro" id="IPR016169">
    <property type="entry name" value="FAD-bd_PCMH_sub2"/>
</dbReference>
<feature type="signal peptide" evidence="3">
    <location>
        <begin position="1"/>
        <end position="16"/>
    </location>
</feature>
<dbReference type="GO" id="GO:0016491">
    <property type="term" value="F:oxidoreductase activity"/>
    <property type="evidence" value="ECO:0007669"/>
    <property type="project" value="UniProtKB-KW"/>
</dbReference>
<dbReference type="PANTHER" id="PTHR13878:SF91">
    <property type="entry name" value="FAD BINDING DOMAIN PROTEIN (AFU_ORTHOLOGUE AFUA_6G12070)-RELATED"/>
    <property type="match status" value="1"/>
</dbReference>
<keyword evidence="6" id="KW-1185">Reference proteome</keyword>
<evidence type="ECO:0000256" key="2">
    <source>
        <dbReference type="ARBA" id="ARBA00023002"/>
    </source>
</evidence>
<dbReference type="Gene3D" id="3.30.465.10">
    <property type="match status" value="2"/>
</dbReference>
<evidence type="ECO:0000256" key="3">
    <source>
        <dbReference type="SAM" id="SignalP"/>
    </source>
</evidence>
<evidence type="ECO:0000313" key="6">
    <source>
        <dbReference type="Proteomes" id="UP001056012"/>
    </source>
</evidence>
<dbReference type="InterPro" id="IPR036318">
    <property type="entry name" value="FAD-bd_PCMH-like_sf"/>
</dbReference>
<reference evidence="5" key="1">
    <citation type="submission" date="2021-12" db="EMBL/GenBank/DDBJ databases">
        <title>Curvularia clavata genome.</title>
        <authorList>
            <person name="Cao Y."/>
        </authorList>
    </citation>
    <scope>NUCLEOTIDE SEQUENCE</scope>
    <source>
        <strain evidence="5">Yc1106</strain>
    </source>
</reference>
<dbReference type="VEuPathDB" id="FungiDB:yc1106_05867"/>
<dbReference type="OrthoDB" id="9983560at2759"/>
<keyword evidence="2" id="KW-0560">Oxidoreductase</keyword>
<dbReference type="EMBL" id="CP089277">
    <property type="protein sequence ID" value="USP78593.1"/>
    <property type="molecule type" value="Genomic_DNA"/>
</dbReference>
<evidence type="ECO:0000256" key="1">
    <source>
        <dbReference type="ARBA" id="ARBA00005466"/>
    </source>
</evidence>
<dbReference type="InterPro" id="IPR016166">
    <property type="entry name" value="FAD-bd_PCMH"/>
</dbReference>
<dbReference type="GO" id="GO:0071949">
    <property type="term" value="F:FAD binding"/>
    <property type="evidence" value="ECO:0007669"/>
    <property type="project" value="InterPro"/>
</dbReference>
<evidence type="ECO:0000313" key="5">
    <source>
        <dbReference type="EMBL" id="USP78593.1"/>
    </source>
</evidence>
<dbReference type="PROSITE" id="PS51387">
    <property type="entry name" value="FAD_PCMH"/>
    <property type="match status" value="1"/>
</dbReference>
<organism evidence="5 6">
    <name type="scientific">Curvularia clavata</name>
    <dbReference type="NCBI Taxonomy" id="95742"/>
    <lineage>
        <taxon>Eukaryota</taxon>
        <taxon>Fungi</taxon>
        <taxon>Dikarya</taxon>
        <taxon>Ascomycota</taxon>
        <taxon>Pezizomycotina</taxon>
        <taxon>Dothideomycetes</taxon>
        <taxon>Pleosporomycetidae</taxon>
        <taxon>Pleosporales</taxon>
        <taxon>Pleosporineae</taxon>
        <taxon>Pleosporaceae</taxon>
        <taxon>Curvularia</taxon>
    </lineage>
</organism>
<dbReference type="InterPro" id="IPR050432">
    <property type="entry name" value="FAD-linked_Oxidoreductases_BP"/>
</dbReference>
<proteinExistence type="inferred from homology"/>
<dbReference type="AlphaFoldDB" id="A0A9Q9DSF8"/>
<dbReference type="SUPFAM" id="SSF56176">
    <property type="entry name" value="FAD-binding/transporter-associated domain-like"/>
    <property type="match status" value="1"/>
</dbReference>
<feature type="chain" id="PRO_5040264164" description="FAD-binding PCMH-type domain-containing protein" evidence="3">
    <location>
        <begin position="17"/>
        <end position="561"/>
    </location>
</feature>
<accession>A0A9Q9DSF8</accession>
<dbReference type="Pfam" id="PF08031">
    <property type="entry name" value="BBE"/>
    <property type="match status" value="1"/>
</dbReference>
<dbReference type="Pfam" id="PF01565">
    <property type="entry name" value="FAD_binding_4"/>
    <property type="match status" value="1"/>
</dbReference>
<sequence>MRSLSLVLALNGLASASIFDGCKTFPGDWFWPQPFEWSLFNKTVGGRLVATVPLGAPCHGASFNSATCESLKSQWQTEKIHYDSSSSVMAPFFANQSCDPFQPRDRPCELGNYVRYAVNASGPQDIQRAIEYATLRNIRLVIRNTGHDYLGRSTGAGSLAVWTHYLKDITYVPSYQGAGYKGPAFKIGAGVQGFELMAAARDRGLVTVGGECPTVGVAGGYTQGGGHSAVSTSFGLAADNALDFQVVTACGSLVNASANENSDLYWALRGGGGGTYGVVVSMTVKAYPEAVFGGATVNFLAKDNNKDTFYDAIQAFHEELPGMVDAGAMVVHYFTTDFFSIAPLSAYNRTQEQVKTILSPFLTRLSSMGVNFTSSYSEFNTYYEHYDKYFGPLPLGNIQVGIAQYGGRLIPRDVVGNISDTWQAVIEKGVTWIGVGTDVSKFGSEDTTSVHPAWRKTIVHATLTLPWNFTAPWTEAFQVQDKMTNQIIPLVEAATPGSGAYVNEADFRQPNFQDTFWGDNYDKLLDIKKKWDPLGLFYTTVGVGSEAWNVKSDGRMCRVWG</sequence>
<dbReference type="InterPro" id="IPR006094">
    <property type="entry name" value="Oxid_FAD_bind_N"/>
</dbReference>
<dbReference type="PANTHER" id="PTHR13878">
    <property type="entry name" value="GULONOLACTONE OXIDASE"/>
    <property type="match status" value="1"/>
</dbReference>
<evidence type="ECO:0000259" key="4">
    <source>
        <dbReference type="PROSITE" id="PS51387"/>
    </source>
</evidence>